<reference evidence="2" key="2">
    <citation type="submission" date="2015-03" db="UniProtKB">
        <authorList>
            <consortium name="EnsemblPlants"/>
        </authorList>
    </citation>
    <scope>IDENTIFICATION</scope>
</reference>
<name>A0A0D3D9P4_BRAOL</name>
<dbReference type="Gramene" id="Bo7g077030.1">
    <property type="protein sequence ID" value="Bo7g077030.1"/>
    <property type="gene ID" value="Bo7g077030"/>
</dbReference>
<dbReference type="HOGENOM" id="CLU_2309991_0_0_1"/>
<reference evidence="2 3" key="1">
    <citation type="journal article" date="2014" name="Genome Biol.">
        <title>Transcriptome and methylome profiling reveals relics of genome dominance in the mesopolyploid Brassica oleracea.</title>
        <authorList>
            <person name="Parkin I.A."/>
            <person name="Koh C."/>
            <person name="Tang H."/>
            <person name="Robinson S.J."/>
            <person name="Kagale S."/>
            <person name="Clarke W.E."/>
            <person name="Town C.D."/>
            <person name="Nixon J."/>
            <person name="Krishnakumar V."/>
            <person name="Bidwell S.L."/>
            <person name="Denoeud F."/>
            <person name="Belcram H."/>
            <person name="Links M.G."/>
            <person name="Just J."/>
            <person name="Clarke C."/>
            <person name="Bender T."/>
            <person name="Huebert T."/>
            <person name="Mason A.S."/>
            <person name="Pires J.C."/>
            <person name="Barker G."/>
            <person name="Moore J."/>
            <person name="Walley P.G."/>
            <person name="Manoli S."/>
            <person name="Batley J."/>
            <person name="Edwards D."/>
            <person name="Nelson M.N."/>
            <person name="Wang X."/>
            <person name="Paterson A.H."/>
            <person name="King G."/>
            <person name="Bancroft I."/>
            <person name="Chalhoub B."/>
            <person name="Sharpe A.G."/>
        </authorList>
    </citation>
    <scope>NUCLEOTIDE SEQUENCE</scope>
    <source>
        <strain evidence="2 3">cv. TO1000</strain>
    </source>
</reference>
<dbReference type="Proteomes" id="UP000032141">
    <property type="component" value="Chromosome C7"/>
</dbReference>
<evidence type="ECO:0000313" key="3">
    <source>
        <dbReference type="Proteomes" id="UP000032141"/>
    </source>
</evidence>
<sequence length="100" mass="11166">MFALCVGRFDGLLFGQRKSLGAHKVTHRSSLFAVPQRVFIPVGLLLLLLIRPARTLMKPKPQPVFSSRCKLSFLTLGQTRLGICTLGVLTRQVVYITLTR</sequence>
<keyword evidence="3" id="KW-1185">Reference proteome</keyword>
<accession>A0A0D3D9P4</accession>
<evidence type="ECO:0000256" key="1">
    <source>
        <dbReference type="SAM" id="Phobius"/>
    </source>
</evidence>
<feature type="transmembrane region" description="Helical" evidence="1">
    <location>
        <begin position="30"/>
        <end position="50"/>
    </location>
</feature>
<dbReference type="AlphaFoldDB" id="A0A0D3D9P4"/>
<organism evidence="2 3">
    <name type="scientific">Brassica oleracea var. oleracea</name>
    <dbReference type="NCBI Taxonomy" id="109376"/>
    <lineage>
        <taxon>Eukaryota</taxon>
        <taxon>Viridiplantae</taxon>
        <taxon>Streptophyta</taxon>
        <taxon>Embryophyta</taxon>
        <taxon>Tracheophyta</taxon>
        <taxon>Spermatophyta</taxon>
        <taxon>Magnoliopsida</taxon>
        <taxon>eudicotyledons</taxon>
        <taxon>Gunneridae</taxon>
        <taxon>Pentapetalae</taxon>
        <taxon>rosids</taxon>
        <taxon>malvids</taxon>
        <taxon>Brassicales</taxon>
        <taxon>Brassicaceae</taxon>
        <taxon>Brassiceae</taxon>
        <taxon>Brassica</taxon>
    </lineage>
</organism>
<keyword evidence="1" id="KW-0472">Membrane</keyword>
<evidence type="ECO:0000313" key="2">
    <source>
        <dbReference type="EnsemblPlants" id="Bo7g077030.1"/>
    </source>
</evidence>
<protein>
    <submittedName>
        <fullName evidence="2">Uncharacterized protein</fullName>
    </submittedName>
</protein>
<keyword evidence="1" id="KW-0812">Transmembrane</keyword>
<dbReference type="EnsemblPlants" id="Bo7g077030.1">
    <property type="protein sequence ID" value="Bo7g077030.1"/>
    <property type="gene ID" value="Bo7g077030"/>
</dbReference>
<keyword evidence="1" id="KW-1133">Transmembrane helix</keyword>
<proteinExistence type="predicted"/>